<sequence>MSDLESDEEDERRFLLRFLRLRQQSEFSSPDNEILQHSISEYCYRVSENDITNSTLQGSELFLSCRGWSPDRTSFYSKLRRREFQSSHLSLKSMQSYTEKRIPNTVGFSFKNNSRIYVSQYSQDGTIFYVATQDGDITLYSVPTFTPIKYIQACEVGWAVISCSLNMTNNLLAYSTWSPCVYLYHIDDPACTPFLINLGPTHKSFAIFDTTFSADSSVIAATCSDGCVYLCDVERRIRTHRVVAHEDHANACVFLDQSCHLLISGGEDGLIRLWDTRHIAGILDDPVATFPGHIDSITSLDARFDERYFISNSKDQTIKLWDVRKPGDGRTVERTKTVVSRQNWDYRWEDPPEFLAQMRLYGDTSICSYTGHRVQTTLIRARFSPQHTTASKYIYTGSHGGRRDSKAHIYDMLTGELVAKIGSHSSLIRDVSWHPYHLWLNTSSWDGTWLQWKYVPDV</sequence>
<organism evidence="4 5">
    <name type="scientific">Oopsacas minuta</name>
    <dbReference type="NCBI Taxonomy" id="111878"/>
    <lineage>
        <taxon>Eukaryota</taxon>
        <taxon>Metazoa</taxon>
        <taxon>Porifera</taxon>
        <taxon>Hexactinellida</taxon>
        <taxon>Hexasterophora</taxon>
        <taxon>Lyssacinosida</taxon>
        <taxon>Leucopsacidae</taxon>
        <taxon>Oopsacas</taxon>
    </lineage>
</organism>
<dbReference type="PANTHER" id="PTHR19847:SF7">
    <property type="entry name" value="DDB1- AND CUL4-ASSOCIATED FACTOR 11"/>
    <property type="match status" value="1"/>
</dbReference>
<dbReference type="Gene3D" id="2.130.10.10">
    <property type="entry name" value="YVTN repeat-like/Quinoprotein amine dehydrogenase"/>
    <property type="match status" value="2"/>
</dbReference>
<evidence type="ECO:0000313" key="4">
    <source>
        <dbReference type="EMBL" id="KAI6648652.1"/>
    </source>
</evidence>
<dbReference type="GO" id="GO:0080008">
    <property type="term" value="C:Cul4-RING E3 ubiquitin ligase complex"/>
    <property type="evidence" value="ECO:0007669"/>
    <property type="project" value="TreeGrafter"/>
</dbReference>
<evidence type="ECO:0000313" key="5">
    <source>
        <dbReference type="Proteomes" id="UP001165289"/>
    </source>
</evidence>
<dbReference type="Pfam" id="PF00400">
    <property type="entry name" value="WD40"/>
    <property type="match status" value="4"/>
</dbReference>
<dbReference type="PROSITE" id="PS50294">
    <property type="entry name" value="WD_REPEATS_REGION"/>
    <property type="match status" value="1"/>
</dbReference>
<evidence type="ECO:0000256" key="2">
    <source>
        <dbReference type="ARBA" id="ARBA00022737"/>
    </source>
</evidence>
<dbReference type="InterPro" id="IPR051859">
    <property type="entry name" value="DCAF"/>
</dbReference>
<evidence type="ECO:0000256" key="3">
    <source>
        <dbReference type="PROSITE-ProRule" id="PRU00221"/>
    </source>
</evidence>
<dbReference type="PANTHER" id="PTHR19847">
    <property type="entry name" value="DDB1- AND CUL4-ASSOCIATED FACTOR 11"/>
    <property type="match status" value="1"/>
</dbReference>
<dbReference type="PROSITE" id="PS50082">
    <property type="entry name" value="WD_REPEATS_2"/>
    <property type="match status" value="2"/>
</dbReference>
<protein>
    <submittedName>
        <fullName evidence="4">WD repeat-containing protein 23</fullName>
    </submittedName>
</protein>
<comment type="caution">
    <text evidence="4">The sequence shown here is derived from an EMBL/GenBank/DDBJ whole genome shotgun (WGS) entry which is preliminary data.</text>
</comment>
<evidence type="ECO:0000256" key="1">
    <source>
        <dbReference type="ARBA" id="ARBA00022574"/>
    </source>
</evidence>
<gene>
    <name evidence="4" type="ORF">LOD99_8010</name>
</gene>
<name>A0AAV7JIV9_9METZ</name>
<feature type="repeat" description="WD" evidence="3">
    <location>
        <begin position="290"/>
        <end position="324"/>
    </location>
</feature>
<dbReference type="InterPro" id="IPR015943">
    <property type="entry name" value="WD40/YVTN_repeat-like_dom_sf"/>
</dbReference>
<feature type="repeat" description="WD" evidence="3">
    <location>
        <begin position="242"/>
        <end position="277"/>
    </location>
</feature>
<dbReference type="SMART" id="SM00320">
    <property type="entry name" value="WD40"/>
    <property type="match status" value="6"/>
</dbReference>
<keyword evidence="1 3" id="KW-0853">WD repeat</keyword>
<proteinExistence type="predicted"/>
<dbReference type="InterPro" id="IPR036322">
    <property type="entry name" value="WD40_repeat_dom_sf"/>
</dbReference>
<reference evidence="4 5" key="1">
    <citation type="journal article" date="2023" name="BMC Biol.">
        <title>The compact genome of the sponge Oopsacas minuta (Hexactinellida) is lacking key metazoan core genes.</title>
        <authorList>
            <person name="Santini S."/>
            <person name="Schenkelaars Q."/>
            <person name="Jourda C."/>
            <person name="Duchesne M."/>
            <person name="Belahbib H."/>
            <person name="Rocher C."/>
            <person name="Selva M."/>
            <person name="Riesgo A."/>
            <person name="Vervoort M."/>
            <person name="Leys S.P."/>
            <person name="Kodjabachian L."/>
            <person name="Le Bivic A."/>
            <person name="Borchiellini C."/>
            <person name="Claverie J.M."/>
            <person name="Renard E."/>
        </authorList>
    </citation>
    <scope>NUCLEOTIDE SEQUENCE [LARGE SCALE GENOMIC DNA]</scope>
    <source>
        <strain evidence="4">SPO-2</strain>
    </source>
</reference>
<keyword evidence="2" id="KW-0677">Repeat</keyword>
<dbReference type="AlphaFoldDB" id="A0AAV7JIV9"/>
<dbReference type="GO" id="GO:0043161">
    <property type="term" value="P:proteasome-mediated ubiquitin-dependent protein catabolic process"/>
    <property type="evidence" value="ECO:0007669"/>
    <property type="project" value="TreeGrafter"/>
</dbReference>
<dbReference type="EMBL" id="JAKMXF010000328">
    <property type="protein sequence ID" value="KAI6648652.1"/>
    <property type="molecule type" value="Genomic_DNA"/>
</dbReference>
<dbReference type="InterPro" id="IPR001680">
    <property type="entry name" value="WD40_rpt"/>
</dbReference>
<dbReference type="Proteomes" id="UP001165289">
    <property type="component" value="Unassembled WGS sequence"/>
</dbReference>
<dbReference type="InterPro" id="IPR019775">
    <property type="entry name" value="WD40_repeat_CS"/>
</dbReference>
<accession>A0AAV7JIV9</accession>
<keyword evidence="5" id="KW-1185">Reference proteome</keyword>
<dbReference type="SUPFAM" id="SSF50978">
    <property type="entry name" value="WD40 repeat-like"/>
    <property type="match status" value="1"/>
</dbReference>
<dbReference type="PROSITE" id="PS00678">
    <property type="entry name" value="WD_REPEATS_1"/>
    <property type="match status" value="1"/>
</dbReference>